<gene>
    <name evidence="2" type="ORF">EA658_02825</name>
</gene>
<feature type="transmembrane region" description="Helical" evidence="1">
    <location>
        <begin position="301"/>
        <end position="319"/>
    </location>
</feature>
<comment type="caution">
    <text evidence="2">The sequence shown here is derived from an EMBL/GenBank/DDBJ whole genome shotgun (WGS) entry which is preliminary data.</text>
</comment>
<evidence type="ECO:0000256" key="1">
    <source>
        <dbReference type="SAM" id="Phobius"/>
    </source>
</evidence>
<feature type="transmembrane region" description="Helical" evidence="1">
    <location>
        <begin position="348"/>
        <end position="367"/>
    </location>
</feature>
<dbReference type="EMBL" id="SHME01000001">
    <property type="protein sequence ID" value="TAA22539.1"/>
    <property type="molecule type" value="Genomic_DNA"/>
</dbReference>
<feature type="transmembrane region" description="Helical" evidence="1">
    <location>
        <begin position="272"/>
        <end position="289"/>
    </location>
</feature>
<keyword evidence="1" id="KW-0472">Membrane</keyword>
<evidence type="ECO:0008006" key="4">
    <source>
        <dbReference type="Google" id="ProtNLM"/>
    </source>
</evidence>
<protein>
    <recommendedName>
        <fullName evidence="4">Glycosyltransferase RgtA/B/C/D-like domain-containing protein</fullName>
    </recommendedName>
</protein>
<organism evidence="2 3">
    <name type="scientific">Pseudoxanthomonas winnipegensis</name>
    <dbReference type="NCBI Taxonomy" id="2480810"/>
    <lineage>
        <taxon>Bacteria</taxon>
        <taxon>Pseudomonadati</taxon>
        <taxon>Pseudomonadota</taxon>
        <taxon>Gammaproteobacteria</taxon>
        <taxon>Lysobacterales</taxon>
        <taxon>Lysobacteraceae</taxon>
        <taxon>Pseudoxanthomonas</taxon>
    </lineage>
</organism>
<evidence type="ECO:0000313" key="2">
    <source>
        <dbReference type="EMBL" id="TAA22539.1"/>
    </source>
</evidence>
<feature type="transmembrane region" description="Helical" evidence="1">
    <location>
        <begin position="193"/>
        <end position="212"/>
    </location>
</feature>
<dbReference type="Proteomes" id="UP000293089">
    <property type="component" value="Unassembled WGS sequence"/>
</dbReference>
<reference evidence="2 3" key="1">
    <citation type="submission" date="2019-02" db="EMBL/GenBank/DDBJ databases">
        <title>WGS of Pseudoxanthomonas species novum from clinical isolates.</title>
        <authorList>
            <person name="Bernier A.-M."/>
            <person name="Bernard K."/>
            <person name="Vachon A."/>
        </authorList>
    </citation>
    <scope>NUCLEOTIDE SEQUENCE [LARGE SCALE GENOMIC DNA]</scope>
    <source>
        <strain evidence="3">NML 170316</strain>
    </source>
</reference>
<name>A0ABY1WIF9_9GAMM</name>
<feature type="transmembrane region" description="Helical" evidence="1">
    <location>
        <begin position="126"/>
        <end position="157"/>
    </location>
</feature>
<keyword evidence="1" id="KW-1133">Transmembrane helix</keyword>
<feature type="transmembrane region" description="Helical" evidence="1">
    <location>
        <begin position="20"/>
        <end position="42"/>
    </location>
</feature>
<sequence>MASASTLPSSARSPWKTEPWALGDALPALAAALVLLSALLAWSVAQGLIDARYVAGPQIAGATAQAAGRVTLGMLYPNGIAALAVWLGRIGSIPAWWPIVPDLLAAAATIAVLWHDLAARLGRRWAWGLALLFLLQPLFVGAALSGNGEAVMLLALYAVGRGALRVRRAADVVGYLVLASWMLMLFMADVRAWVVVVALAVCLFLCVPRGLLARAPLTYHLAVFLPVVFTVLALLYTCWWWNGDTLAWLRDTWAGGRGLLVPTEVFRAQGRPLVWGAGGIVVVALLALSGKGAPQAWRATYALAAAVLCAVIVVAFARGAWPGDYAVLLLAPAALAAGQCLPAQRGWLIGVLSLGALSGAPEVFALVTG</sequence>
<feature type="transmembrane region" description="Helical" evidence="1">
    <location>
        <begin position="219"/>
        <end position="242"/>
    </location>
</feature>
<evidence type="ECO:0000313" key="3">
    <source>
        <dbReference type="Proteomes" id="UP000293089"/>
    </source>
</evidence>
<keyword evidence="1" id="KW-0812">Transmembrane</keyword>
<proteinExistence type="predicted"/>
<dbReference type="RefSeq" id="WP_130530707.1">
    <property type="nucleotide sequence ID" value="NZ_SHMD01000003.1"/>
</dbReference>
<accession>A0ABY1WIF9</accession>
<feature type="transmembrane region" description="Helical" evidence="1">
    <location>
        <begin position="95"/>
        <end position="114"/>
    </location>
</feature>
<keyword evidence="3" id="KW-1185">Reference proteome</keyword>